<feature type="domain" description="Glycosyl transferase family 1" evidence="3">
    <location>
        <begin position="205"/>
        <end position="327"/>
    </location>
</feature>
<dbReference type="OrthoDB" id="9809227at2"/>
<dbReference type="KEGG" id="nml:Namu_3365"/>
<dbReference type="CAZy" id="GT4">
    <property type="family name" value="Glycosyltransferase Family 4"/>
</dbReference>
<proteinExistence type="predicted"/>
<dbReference type="PANTHER" id="PTHR12526">
    <property type="entry name" value="GLYCOSYLTRANSFERASE"/>
    <property type="match status" value="1"/>
</dbReference>
<keyword evidence="1" id="KW-0328">Glycosyltransferase</keyword>
<organism evidence="5 6">
    <name type="scientific">Nakamurella multipartita (strain ATCC 700099 / DSM 44233 / CIP 104796 / JCM 9543 / NBRC 105858 / Y-104)</name>
    <name type="common">Microsphaera multipartita</name>
    <dbReference type="NCBI Taxonomy" id="479431"/>
    <lineage>
        <taxon>Bacteria</taxon>
        <taxon>Bacillati</taxon>
        <taxon>Actinomycetota</taxon>
        <taxon>Actinomycetes</taxon>
        <taxon>Nakamurellales</taxon>
        <taxon>Nakamurellaceae</taxon>
        <taxon>Nakamurella</taxon>
    </lineage>
</organism>
<dbReference type="InterPro" id="IPR028098">
    <property type="entry name" value="Glyco_trans_4-like_N"/>
</dbReference>
<evidence type="ECO:0000256" key="1">
    <source>
        <dbReference type="ARBA" id="ARBA00022676"/>
    </source>
</evidence>
<dbReference type="SUPFAM" id="SSF53756">
    <property type="entry name" value="UDP-Glycosyltransferase/glycogen phosphorylase"/>
    <property type="match status" value="1"/>
</dbReference>
<evidence type="ECO:0000256" key="2">
    <source>
        <dbReference type="ARBA" id="ARBA00022679"/>
    </source>
</evidence>
<accession>C8XDZ0</accession>
<dbReference type="Pfam" id="PF00534">
    <property type="entry name" value="Glycos_transf_1"/>
    <property type="match status" value="1"/>
</dbReference>
<dbReference type="STRING" id="479431.Namu_3365"/>
<dbReference type="AlphaFoldDB" id="C8XDZ0"/>
<evidence type="ECO:0000313" key="6">
    <source>
        <dbReference type="Proteomes" id="UP000002218"/>
    </source>
</evidence>
<reference evidence="6" key="1">
    <citation type="submission" date="2009-09" db="EMBL/GenBank/DDBJ databases">
        <title>The complete genome of Nakamurella multipartita DSM 44233.</title>
        <authorList>
            <consortium name="US DOE Joint Genome Institute (JGI-PGF)"/>
            <person name="Lucas S."/>
            <person name="Copeland A."/>
            <person name="Lapidus A."/>
            <person name="Glavina del Rio T."/>
            <person name="Dalin E."/>
            <person name="Tice H."/>
            <person name="Bruce D."/>
            <person name="Goodwin L."/>
            <person name="Pitluck S."/>
            <person name="Kyrpides N."/>
            <person name="Mavromatis K."/>
            <person name="Ivanova N."/>
            <person name="Ovchinnikova G."/>
            <person name="Sims D."/>
            <person name="Meincke L."/>
            <person name="Brettin T."/>
            <person name="Detter J.C."/>
            <person name="Han C."/>
            <person name="Larimer F."/>
            <person name="Land M."/>
            <person name="Hauser L."/>
            <person name="Markowitz V."/>
            <person name="Cheng J.-F."/>
            <person name="Hugenholtz P."/>
            <person name="Woyke T."/>
            <person name="Wu D."/>
            <person name="Klenk H.-P."/>
            <person name="Eisen J.A."/>
        </authorList>
    </citation>
    <scope>NUCLEOTIDE SEQUENCE [LARGE SCALE GENOMIC DNA]</scope>
    <source>
        <strain evidence="6">ATCC 700099 / DSM 44233 / CIP 104796 / JCM 9543 / NBRC 105858 / Y-104</strain>
    </source>
</reference>
<protein>
    <submittedName>
        <fullName evidence="5">Glycosyl transferase group 1</fullName>
    </submittedName>
</protein>
<keyword evidence="2 5" id="KW-0808">Transferase</keyword>
<dbReference type="InParanoid" id="C8XDZ0"/>
<keyword evidence="6" id="KW-1185">Reference proteome</keyword>
<dbReference type="PANTHER" id="PTHR12526:SF595">
    <property type="entry name" value="BLL5217 PROTEIN"/>
    <property type="match status" value="1"/>
</dbReference>
<dbReference type="Proteomes" id="UP000002218">
    <property type="component" value="Chromosome"/>
</dbReference>
<dbReference type="RefSeq" id="WP_015748559.1">
    <property type="nucleotide sequence ID" value="NC_013235.1"/>
</dbReference>
<reference evidence="5 6" key="2">
    <citation type="journal article" date="2010" name="Stand. Genomic Sci.">
        <title>Complete genome sequence of Nakamurella multipartita type strain (Y-104).</title>
        <authorList>
            <person name="Tice H."/>
            <person name="Mayilraj S."/>
            <person name="Sims D."/>
            <person name="Lapidus A."/>
            <person name="Nolan M."/>
            <person name="Lucas S."/>
            <person name="Glavina Del Rio T."/>
            <person name="Copeland A."/>
            <person name="Cheng J.F."/>
            <person name="Meincke L."/>
            <person name="Bruce D."/>
            <person name="Goodwin L."/>
            <person name="Pitluck S."/>
            <person name="Ivanova N."/>
            <person name="Mavromatis K."/>
            <person name="Ovchinnikova G."/>
            <person name="Pati A."/>
            <person name="Chen A."/>
            <person name="Palaniappan K."/>
            <person name="Land M."/>
            <person name="Hauser L."/>
            <person name="Chang Y.J."/>
            <person name="Jeffries C.D."/>
            <person name="Detter J.C."/>
            <person name="Brettin T."/>
            <person name="Rohde M."/>
            <person name="Goker M."/>
            <person name="Bristow J."/>
            <person name="Eisen J.A."/>
            <person name="Markowitz V."/>
            <person name="Hugenholtz P."/>
            <person name="Kyrpides N.C."/>
            <person name="Klenk H.P."/>
            <person name="Chen F."/>
        </authorList>
    </citation>
    <scope>NUCLEOTIDE SEQUENCE [LARGE SCALE GENOMIC DNA]</scope>
    <source>
        <strain evidence="6">ATCC 700099 / DSM 44233 / CIP 104796 / JCM 9543 / NBRC 105858 / Y-104</strain>
    </source>
</reference>
<evidence type="ECO:0000313" key="5">
    <source>
        <dbReference type="EMBL" id="ACV79693.1"/>
    </source>
</evidence>
<dbReference type="Pfam" id="PF13439">
    <property type="entry name" value="Glyco_transf_4"/>
    <property type="match status" value="1"/>
</dbReference>
<dbReference type="HOGENOM" id="CLU_042257_1_0_11"/>
<name>C8XDZ0_NAKMY</name>
<dbReference type="InterPro" id="IPR001296">
    <property type="entry name" value="Glyco_trans_1"/>
</dbReference>
<sequence length="380" mass="40401">MRPNASARTNAPTSSFKILVIASLRYPIAQPFAGGLEAHTWSLATGLRARGHSVLVAGATGSDPSVVGYEFGRLPTGDGSERADITNHPDVSRAERQGFTDLIAQVRDGLLGSFDLIHNNALHPYPVEQAHTLDVPMVTTLHTPVLPWAQRVLGESAVPQHSQHFVAVSRATADAWRPLIRPQVVRNGVDTDLWRPGPGGPGAVWSGRIAAEKAPHLAIDLARAAGIELTIAGPIVDEPYYAAAVAPRLGPGVRYAGHLDQQRLAELVGHSALALVTPVWNEPFGLVAVEAMACGTPVVALARGGLPEIVDRRSGRLIPPTEATGFAPDDLAAAVRAMAQAATLDRGAVRQRALARGSAAAMIRGYEQVYQRAVRRWTRS</sequence>
<evidence type="ECO:0000259" key="4">
    <source>
        <dbReference type="Pfam" id="PF13439"/>
    </source>
</evidence>
<dbReference type="eggNOG" id="COG0438">
    <property type="taxonomic scope" value="Bacteria"/>
</dbReference>
<feature type="domain" description="Glycosyltransferase subfamily 4-like N-terminal" evidence="4">
    <location>
        <begin position="34"/>
        <end position="192"/>
    </location>
</feature>
<dbReference type="EMBL" id="CP001737">
    <property type="protein sequence ID" value="ACV79693.1"/>
    <property type="molecule type" value="Genomic_DNA"/>
</dbReference>
<evidence type="ECO:0000259" key="3">
    <source>
        <dbReference type="Pfam" id="PF00534"/>
    </source>
</evidence>
<dbReference type="Gene3D" id="3.40.50.2000">
    <property type="entry name" value="Glycogen Phosphorylase B"/>
    <property type="match status" value="2"/>
</dbReference>
<gene>
    <name evidence="5" type="ordered locus">Namu_3365</name>
</gene>
<dbReference type="GO" id="GO:0016757">
    <property type="term" value="F:glycosyltransferase activity"/>
    <property type="evidence" value="ECO:0007669"/>
    <property type="project" value="UniProtKB-KW"/>
</dbReference>